<organism evidence="1 2">
    <name type="scientific">Marinobacterium lacunae</name>
    <dbReference type="NCBI Taxonomy" id="1232683"/>
    <lineage>
        <taxon>Bacteria</taxon>
        <taxon>Pseudomonadati</taxon>
        <taxon>Pseudomonadota</taxon>
        <taxon>Gammaproteobacteria</taxon>
        <taxon>Oceanospirillales</taxon>
        <taxon>Oceanospirillaceae</taxon>
        <taxon>Marinobacterium</taxon>
    </lineage>
</organism>
<name>A0A081FXZ3_9GAMM</name>
<keyword evidence="2" id="KW-1185">Reference proteome</keyword>
<dbReference type="AlphaFoldDB" id="A0A081FXZ3"/>
<dbReference type="Proteomes" id="UP000028252">
    <property type="component" value="Unassembled WGS sequence"/>
</dbReference>
<reference evidence="1 2" key="1">
    <citation type="submission" date="2014-04" db="EMBL/GenBank/DDBJ databases">
        <title>Marinobacterium kochiensis sp. nov., isolated from sediment sample collected from Kochi backwaters in Kerala, India.</title>
        <authorList>
            <person name="Singh A."/>
            <person name="Pinnaka A.K."/>
        </authorList>
    </citation>
    <scope>NUCLEOTIDE SEQUENCE [LARGE SCALE GENOMIC DNA]</scope>
    <source>
        <strain evidence="1 2">AK27</strain>
    </source>
</reference>
<sequence>MNTEVNYLILFDKKKFQFSGVDTFIKLINLLDAVTATNDSIKFKGSEFGFGLTSEGDRFENHDTELFDLVITSNKNEKDVEHLAQLLREIRITVSNQQGTITPVFDGVSAFYAEKAYPYIHYIENLMRKLYSKFALIKLGPQWVDSIPDNVAVSGNKNGVNGSNPLYDMDFITINDLLFKEHPLKEITPDILKKLKTGDISPEEIEPYIPTSNWVRHFSDLVDCESNYLETRWKKLYELRNKIAHNKQFTKPDLEDVKKITEDVKSKLLPAFTKISDLEITEVETPTVGLQRESKPPIEGELCNGDIVKQGSEIVKKENDLGGLATLALVVGFLAAISK</sequence>
<evidence type="ECO:0000313" key="1">
    <source>
        <dbReference type="EMBL" id="KEA63398.1"/>
    </source>
</evidence>
<dbReference type="eggNOG" id="COG2445">
    <property type="taxonomic scope" value="Bacteria"/>
</dbReference>
<protein>
    <submittedName>
        <fullName evidence="1">Methyl-accepting chemotaxis protein</fullName>
    </submittedName>
</protein>
<dbReference type="OrthoDB" id="1237440at2"/>
<dbReference type="STRING" id="1232683.ADIMK_2435"/>
<accession>A0A081FXZ3</accession>
<gene>
    <name evidence="1" type="ORF">ADIMK_2435</name>
</gene>
<comment type="caution">
    <text evidence="1">The sequence shown here is derived from an EMBL/GenBank/DDBJ whole genome shotgun (WGS) entry which is preliminary data.</text>
</comment>
<dbReference type="RefSeq" id="WP_036188487.1">
    <property type="nucleotide sequence ID" value="NZ_JMQN01000038.1"/>
</dbReference>
<dbReference type="EMBL" id="JMQN01000038">
    <property type="protein sequence ID" value="KEA63398.1"/>
    <property type="molecule type" value="Genomic_DNA"/>
</dbReference>
<proteinExistence type="predicted"/>
<evidence type="ECO:0000313" key="2">
    <source>
        <dbReference type="Proteomes" id="UP000028252"/>
    </source>
</evidence>
<dbReference type="PATRIC" id="fig|1232683.4.peg.2388"/>